<dbReference type="PANTHER" id="PTHR30404:SF0">
    <property type="entry name" value="N-ACETYLMURAMOYL-L-ALANINE AMIDASE AMIC"/>
    <property type="match status" value="1"/>
</dbReference>
<dbReference type="OrthoDB" id="43070at2"/>
<reference evidence="4 5" key="1">
    <citation type="submission" date="2015-07" db="EMBL/GenBank/DDBJ databases">
        <title>Whole genome sequence of Herpetosiphon geysericola DSM 7119.</title>
        <authorList>
            <person name="Hemp J."/>
            <person name="Ward L.M."/>
            <person name="Pace L.A."/>
            <person name="Fischer W.W."/>
        </authorList>
    </citation>
    <scope>NUCLEOTIDE SEQUENCE [LARGE SCALE GENOMIC DNA]</scope>
    <source>
        <strain evidence="4 5">DSM 7119</strain>
    </source>
</reference>
<dbReference type="GO" id="GO:0030288">
    <property type="term" value="C:outer membrane-bounded periplasmic space"/>
    <property type="evidence" value="ECO:0007669"/>
    <property type="project" value="TreeGrafter"/>
</dbReference>
<evidence type="ECO:0000313" key="4">
    <source>
        <dbReference type="EMBL" id="KPL81405.1"/>
    </source>
</evidence>
<dbReference type="InterPro" id="IPR050695">
    <property type="entry name" value="N-acetylmuramoyl_amidase_3"/>
</dbReference>
<proteinExistence type="predicted"/>
<evidence type="ECO:0000313" key="5">
    <source>
        <dbReference type="Proteomes" id="UP000050277"/>
    </source>
</evidence>
<dbReference type="InterPro" id="IPR002508">
    <property type="entry name" value="MurNAc-LAA_cat"/>
</dbReference>
<dbReference type="PATRIC" id="fig|70996.4.peg.2311"/>
<dbReference type="GO" id="GO:0009253">
    <property type="term" value="P:peptidoglycan catabolic process"/>
    <property type="evidence" value="ECO:0007669"/>
    <property type="project" value="InterPro"/>
</dbReference>
<keyword evidence="1" id="KW-0378">Hydrolase</keyword>
<dbReference type="STRING" id="70996.SE18_22450"/>
<dbReference type="GO" id="GO:0008745">
    <property type="term" value="F:N-acetylmuramoyl-L-alanine amidase activity"/>
    <property type="evidence" value="ECO:0007669"/>
    <property type="project" value="InterPro"/>
</dbReference>
<dbReference type="SMART" id="SM00646">
    <property type="entry name" value="Ami_3"/>
    <property type="match status" value="1"/>
</dbReference>
<dbReference type="PANTHER" id="PTHR30404">
    <property type="entry name" value="N-ACETYLMURAMOYL-L-ALANINE AMIDASE"/>
    <property type="match status" value="1"/>
</dbReference>
<name>A0A0P6XXX7_9CHLR</name>
<dbReference type="Gene3D" id="3.40.630.40">
    <property type="entry name" value="Zn-dependent exopeptidases"/>
    <property type="match status" value="1"/>
</dbReference>
<dbReference type="RefSeq" id="WP_054536698.1">
    <property type="nucleotide sequence ID" value="NZ_LGKP01000035.1"/>
</dbReference>
<dbReference type="PROSITE" id="PS51257">
    <property type="entry name" value="PROKAR_LIPOPROTEIN"/>
    <property type="match status" value="1"/>
</dbReference>
<comment type="caution">
    <text evidence="4">The sequence shown here is derived from an EMBL/GenBank/DDBJ whole genome shotgun (WGS) entry which is preliminary data.</text>
</comment>
<feature type="signal peptide" evidence="2">
    <location>
        <begin position="1"/>
        <end position="19"/>
    </location>
</feature>
<feature type="domain" description="MurNAc-LAA" evidence="3">
    <location>
        <begin position="133"/>
        <end position="249"/>
    </location>
</feature>
<dbReference type="EMBL" id="LGKP01000035">
    <property type="protein sequence ID" value="KPL81405.1"/>
    <property type="molecule type" value="Genomic_DNA"/>
</dbReference>
<dbReference type="AlphaFoldDB" id="A0A0P6XXX7"/>
<protein>
    <recommendedName>
        <fullName evidence="3">MurNAc-LAA domain-containing protein</fullName>
    </recommendedName>
</protein>
<dbReference type="CDD" id="cd02696">
    <property type="entry name" value="MurNAc-LAA"/>
    <property type="match status" value="1"/>
</dbReference>
<gene>
    <name evidence="4" type="ORF">SE18_22450</name>
</gene>
<keyword evidence="5" id="KW-1185">Reference proteome</keyword>
<feature type="chain" id="PRO_5006133277" description="MurNAc-LAA domain-containing protein" evidence="2">
    <location>
        <begin position="20"/>
        <end position="342"/>
    </location>
</feature>
<evidence type="ECO:0000256" key="2">
    <source>
        <dbReference type="SAM" id="SignalP"/>
    </source>
</evidence>
<evidence type="ECO:0000256" key="1">
    <source>
        <dbReference type="ARBA" id="ARBA00022801"/>
    </source>
</evidence>
<dbReference type="Proteomes" id="UP000050277">
    <property type="component" value="Unassembled WGS sequence"/>
</dbReference>
<dbReference type="Pfam" id="PF01520">
    <property type="entry name" value="Amidase_3"/>
    <property type="match status" value="1"/>
</dbReference>
<sequence>MKRWSLIIGTLFVVGCSDAAILVEAPKPAAVQQIAIATTAPTQVVPTATLAPSATPAPPTQTPVPEPPRVGIQVGHWQTEDLPEDLAKFRTSTGAFVNGISEVEVNLPVAEKVKALLEAEGITVDLLPATVPVAYKADAFITIHADGSTSSSSRGFKMATPWRASEASLLLLDSLIAEYAAGTNMPQDSAITANMRGYYAFSWRRHRNAIAPTTPAVIVEMGFLTNPTDRAFMLNQSDVVAQSIANGLLRYLAAHDRNDLEALKVIEYAIQRPKTDAVQVYAAPDSGARVLYTMEADQRFMPFRQRDGWYEGFVRGSSNVVGWVQVSAMQGTSEQLPPPTDR</sequence>
<keyword evidence="2" id="KW-0732">Signal</keyword>
<dbReference type="SUPFAM" id="SSF53187">
    <property type="entry name" value="Zn-dependent exopeptidases"/>
    <property type="match status" value="1"/>
</dbReference>
<evidence type="ECO:0000259" key="3">
    <source>
        <dbReference type="SMART" id="SM00646"/>
    </source>
</evidence>
<accession>A0A0P6XXX7</accession>
<organism evidence="4 5">
    <name type="scientific">Herpetosiphon geysericola</name>
    <dbReference type="NCBI Taxonomy" id="70996"/>
    <lineage>
        <taxon>Bacteria</taxon>
        <taxon>Bacillati</taxon>
        <taxon>Chloroflexota</taxon>
        <taxon>Chloroflexia</taxon>
        <taxon>Herpetosiphonales</taxon>
        <taxon>Herpetosiphonaceae</taxon>
        <taxon>Herpetosiphon</taxon>
    </lineage>
</organism>